<dbReference type="GO" id="GO:0031591">
    <property type="term" value="P:wybutosine biosynthetic process"/>
    <property type="evidence" value="ECO:0000318"/>
    <property type="project" value="GO_Central"/>
</dbReference>
<evidence type="ECO:0000256" key="8">
    <source>
        <dbReference type="ARBA" id="ARBA00022723"/>
    </source>
</evidence>
<name>A0A0A0LPA4_CUCSA</name>
<keyword evidence="19" id="KW-1185">Reference proteome</keyword>
<sequence length="640" mass="71751">MSLSSRSAKLTILALLSASTLYCFYKSRRLRKLKLSLNPTLPSRKPKLFFISQTGTSKALAHRLLNVLNSNGLVFDLVDPKDYEPEDLFKETLVLFVASTWEDGGPPPHAKFLANWLSESAEDFRVGSLLLSQCKFSVFGVGSRVYGETFNAVARDFSKRLKALGAKEILPIGEGDVDGGDIDKCFDDWSRKLLKVMKFDAEGNGVELCSGIAGDSDAVSVEEDEEEDDDLGEEDIVDLEDIAGKGPSRKSTNIVETNGKLNGKKVMVTPVIRASLEKQGYKIIGSHSGVKICRWTKSQLRGRGGCYKHSFYGIESHRCMEATPSLACANKCVFCWRHHTNPVGKSWQWEMDDPLEIVNSAIDLHTKMIKQMKGVPGVTQEKLEEGLSPRHCALSLVGEPIMYPEINTLVDELHRRRISTFLVTNAQFPDKIKLLKPVTQLYVSVDAATKESLKAIDRPLFGDFWERFIDSLKALNEKQQRTVYRLTLVKGWNTEDIDAYSNLFSIGRPDFVEIKGVTYCGSSTTSKLTMENVPWHSDVKSFSEALAAKSQGEYEVACEHVHSCCVLLAKTDKFRVDGQWFTWIDYDKFHDLVASGKPFDSKDYMAPTPSWAVYGSDEGGFDPDQSRYRKERHHKPKPTS</sequence>
<dbReference type="EC" id="4.1.3.44" evidence="4"/>
<dbReference type="UniPathway" id="UPA00375"/>
<evidence type="ECO:0000256" key="10">
    <source>
        <dbReference type="ARBA" id="ARBA00023004"/>
    </source>
</evidence>
<evidence type="ECO:0000256" key="11">
    <source>
        <dbReference type="ARBA" id="ARBA00023014"/>
    </source>
</evidence>
<dbReference type="eggNOG" id="KOG1160">
    <property type="taxonomic scope" value="Eukaryota"/>
</dbReference>
<dbReference type="PROSITE" id="PS50902">
    <property type="entry name" value="FLAVODOXIN_LIKE"/>
    <property type="match status" value="1"/>
</dbReference>
<dbReference type="GO" id="GO:0051539">
    <property type="term" value="F:4 iron, 4 sulfur cluster binding"/>
    <property type="evidence" value="ECO:0007669"/>
    <property type="project" value="UniProtKB-KW"/>
</dbReference>
<keyword evidence="11" id="KW-0411">Iron-sulfur</keyword>
<dbReference type="InterPro" id="IPR058240">
    <property type="entry name" value="rSAM_sf"/>
</dbReference>
<dbReference type="Proteomes" id="UP000029981">
    <property type="component" value="Chromosome 2"/>
</dbReference>
<dbReference type="KEGG" id="csv:101217239"/>
<dbReference type="GO" id="GO:0010181">
    <property type="term" value="F:FMN binding"/>
    <property type="evidence" value="ECO:0007669"/>
    <property type="project" value="InterPro"/>
</dbReference>
<keyword evidence="8" id="KW-0479">Metal-binding</keyword>
<evidence type="ECO:0000256" key="7">
    <source>
        <dbReference type="ARBA" id="ARBA00022694"/>
    </source>
</evidence>
<evidence type="ECO:0000256" key="9">
    <source>
        <dbReference type="ARBA" id="ARBA00022741"/>
    </source>
</evidence>
<dbReference type="SFLD" id="SFLDS00029">
    <property type="entry name" value="Radical_SAM"/>
    <property type="match status" value="1"/>
</dbReference>
<protein>
    <recommendedName>
        <fullName evidence="4">tRNA 4-demethylwyosine synthase (AdoMet-dependent)</fullName>
        <ecNumber evidence="4">4.1.3.44</ecNumber>
    </recommendedName>
</protein>
<reference evidence="18 19" key="4">
    <citation type="journal article" date="2011" name="BMC Genomics">
        <title>RNA-Seq improves annotation of protein-coding genes in the cucumber genome.</title>
        <authorList>
            <person name="Li Z."/>
            <person name="Zhang Z."/>
            <person name="Yan P."/>
            <person name="Huang S."/>
            <person name="Fei Z."/>
            <person name="Lin K."/>
        </authorList>
    </citation>
    <scope>NUCLEOTIDE SEQUENCE [LARGE SCALE GENOMIC DNA]</scope>
    <source>
        <strain evidence="19">cv. 9930</strain>
    </source>
</reference>
<dbReference type="InterPro" id="IPR013917">
    <property type="entry name" value="tRNA_wybutosine-synth"/>
</dbReference>
<keyword evidence="10" id="KW-0408">Iron</keyword>
<dbReference type="FunFam" id="3.20.20.70:FF:000196">
    <property type="entry name" value="S-adenosyl-L-methionine-dependent tRNA 4-demethylwyosine synthase"/>
    <property type="match status" value="1"/>
</dbReference>
<dbReference type="Gramene" id="KGN62597">
    <property type="protein sequence ID" value="KGN62597"/>
    <property type="gene ID" value="Csa_2G361620"/>
</dbReference>
<evidence type="ECO:0000256" key="13">
    <source>
        <dbReference type="ARBA" id="ARBA00025368"/>
    </source>
</evidence>
<dbReference type="GO" id="GO:0102521">
    <property type="term" value="F:tRNA-4-demethylwyosine synthase activity"/>
    <property type="evidence" value="ECO:0007669"/>
    <property type="project" value="UniProtKB-EC"/>
</dbReference>
<dbReference type="Pfam" id="PF08608">
    <property type="entry name" value="Wyosine_form"/>
    <property type="match status" value="1"/>
</dbReference>
<feature type="region of interest" description="Disordered" evidence="15">
    <location>
        <begin position="602"/>
        <end position="640"/>
    </location>
</feature>
<dbReference type="InterPro" id="IPR008254">
    <property type="entry name" value="Flavodoxin/NO_synth"/>
</dbReference>
<keyword evidence="9" id="KW-0547">Nucleotide-binding</keyword>
<keyword evidence="12" id="KW-0456">Lyase</keyword>
<dbReference type="Gene3D" id="3.20.20.70">
    <property type="entry name" value="Aldolase class I"/>
    <property type="match status" value="1"/>
</dbReference>
<feature type="compositionally biased region" description="Basic residues" evidence="15">
    <location>
        <begin position="629"/>
        <end position="640"/>
    </location>
</feature>
<accession>A0A0A0LPA4</accession>
<dbReference type="PROSITE" id="PS51918">
    <property type="entry name" value="RADICAL_SAM"/>
    <property type="match status" value="1"/>
</dbReference>
<dbReference type="Pfam" id="PF00258">
    <property type="entry name" value="Flavodoxin_1"/>
    <property type="match status" value="1"/>
</dbReference>
<dbReference type="OrthoDB" id="271553at2759"/>
<dbReference type="Gene3D" id="3.40.50.360">
    <property type="match status" value="1"/>
</dbReference>
<proteinExistence type="inferred from homology"/>
<dbReference type="SUPFAM" id="SSF102114">
    <property type="entry name" value="Radical SAM enzymes"/>
    <property type="match status" value="1"/>
</dbReference>
<dbReference type="SFLD" id="SFLDF00284">
    <property type="entry name" value="tRNA_wybutosine-synthesizing"/>
    <property type="match status" value="1"/>
</dbReference>
<comment type="function">
    <text evidence="13">Probable component of the wybutosine biosynthesis pathway. Wybutosine is a hyper modified guanosine with a tricyclic base found at the 3'-position adjacent to the anticodon of eukaryotic phenylalanine tRNA. Catalyzes the condensation of N-methylguanine with 2 carbon atoms from pyruvate to form the tricyclic 4-demethylwyosine, an intermediate in wybutosine biosynthesis.</text>
</comment>
<comment type="catalytic activity">
    <reaction evidence="14">
        <text>N(1)-methylguanosine(37) in tRNA(Phe) + pyruvate + S-adenosyl-L-methionine = 4-demethylwyosine(37) in tRNA(Phe) + 5'-deoxyadenosine + L-methionine + CO2 + H2O</text>
        <dbReference type="Rhea" id="RHEA:36347"/>
        <dbReference type="Rhea" id="RHEA-COMP:10164"/>
        <dbReference type="Rhea" id="RHEA-COMP:10165"/>
        <dbReference type="ChEBI" id="CHEBI:15361"/>
        <dbReference type="ChEBI" id="CHEBI:15377"/>
        <dbReference type="ChEBI" id="CHEBI:16526"/>
        <dbReference type="ChEBI" id="CHEBI:17319"/>
        <dbReference type="ChEBI" id="CHEBI:57844"/>
        <dbReference type="ChEBI" id="CHEBI:59789"/>
        <dbReference type="ChEBI" id="CHEBI:64315"/>
        <dbReference type="ChEBI" id="CHEBI:73542"/>
        <dbReference type="EC" id="4.1.3.44"/>
    </reaction>
</comment>
<gene>
    <name evidence="18" type="ORF">Csa_2G361620</name>
</gene>
<evidence type="ECO:0000256" key="3">
    <source>
        <dbReference type="ARBA" id="ARBA00010115"/>
    </source>
</evidence>
<organism evidence="18 19">
    <name type="scientific">Cucumis sativus</name>
    <name type="common">Cucumber</name>
    <dbReference type="NCBI Taxonomy" id="3659"/>
    <lineage>
        <taxon>Eukaryota</taxon>
        <taxon>Viridiplantae</taxon>
        <taxon>Streptophyta</taxon>
        <taxon>Embryophyta</taxon>
        <taxon>Tracheophyta</taxon>
        <taxon>Spermatophyta</taxon>
        <taxon>Magnoliopsida</taxon>
        <taxon>eudicotyledons</taxon>
        <taxon>Gunneridae</taxon>
        <taxon>Pentapetalae</taxon>
        <taxon>rosids</taxon>
        <taxon>fabids</taxon>
        <taxon>Cucurbitales</taxon>
        <taxon>Cucurbitaceae</taxon>
        <taxon>Benincaseae</taxon>
        <taxon>Cucumis</taxon>
    </lineage>
</organism>
<dbReference type="GO" id="GO:0046872">
    <property type="term" value="F:metal ion binding"/>
    <property type="evidence" value="ECO:0007669"/>
    <property type="project" value="UniProtKB-KW"/>
</dbReference>
<evidence type="ECO:0000256" key="2">
    <source>
        <dbReference type="ARBA" id="ARBA00004797"/>
    </source>
</evidence>
<dbReference type="PANTHER" id="PTHR13930">
    <property type="entry name" value="S-ADENOSYL-L-METHIONINE-DEPENDENT TRNA 4-DEMETHYLWYOSINE SYNTHASE"/>
    <property type="match status" value="1"/>
</dbReference>
<reference evidence="18 19" key="2">
    <citation type="journal article" date="2009" name="PLoS ONE">
        <title>An integrated genetic and cytogenetic map of the cucumber genome.</title>
        <authorList>
            <person name="Ren Y."/>
            <person name="Zhang Z."/>
            <person name="Liu J."/>
            <person name="Staub J.E."/>
            <person name="Han Y."/>
            <person name="Cheng Z."/>
            <person name="Li X."/>
            <person name="Lu J."/>
            <person name="Miao H."/>
            <person name="Kang H."/>
            <person name="Xie B."/>
            <person name="Gu X."/>
            <person name="Wang X."/>
            <person name="Du Y."/>
            <person name="Jin W."/>
            <person name="Huang S."/>
        </authorList>
    </citation>
    <scope>NUCLEOTIDE SEQUENCE [LARGE SCALE GENOMIC DNA]</scope>
    <source>
        <strain evidence="19">cv. 9930</strain>
    </source>
</reference>
<dbReference type="STRING" id="3659.A0A0A0LPA4"/>
<reference evidence="18 19" key="1">
    <citation type="journal article" date="2009" name="Nat. Genet.">
        <title>The genome of the cucumber, Cucumis sativus L.</title>
        <authorList>
            <person name="Huang S."/>
            <person name="Li R."/>
            <person name="Zhang Z."/>
            <person name="Li L."/>
            <person name="Gu X."/>
            <person name="Fan W."/>
            <person name="Lucas W.J."/>
            <person name="Wang X."/>
            <person name="Xie B."/>
            <person name="Ni P."/>
            <person name="Ren Y."/>
            <person name="Zhu H."/>
            <person name="Li J."/>
            <person name="Lin K."/>
            <person name="Jin W."/>
            <person name="Fei Z."/>
            <person name="Li G."/>
            <person name="Staub J."/>
            <person name="Kilian A."/>
            <person name="van der Vossen E.A."/>
            <person name="Wu Y."/>
            <person name="Guo J."/>
            <person name="He J."/>
            <person name="Jia Z."/>
            <person name="Ren Y."/>
            <person name="Tian G."/>
            <person name="Lu Y."/>
            <person name="Ruan J."/>
            <person name="Qian W."/>
            <person name="Wang M."/>
            <person name="Huang Q."/>
            <person name="Li B."/>
            <person name="Xuan Z."/>
            <person name="Cao J."/>
            <person name="Asan"/>
            <person name="Wu Z."/>
            <person name="Zhang J."/>
            <person name="Cai Q."/>
            <person name="Bai Y."/>
            <person name="Zhao B."/>
            <person name="Han Y."/>
            <person name="Li Y."/>
            <person name="Li X."/>
            <person name="Wang S."/>
            <person name="Shi Q."/>
            <person name="Liu S."/>
            <person name="Cho W.K."/>
            <person name="Kim J.Y."/>
            <person name="Xu Y."/>
            <person name="Heller-Uszynska K."/>
            <person name="Miao H."/>
            <person name="Cheng Z."/>
            <person name="Zhang S."/>
            <person name="Wu J."/>
            <person name="Yang Y."/>
            <person name="Kang H."/>
            <person name="Li M."/>
            <person name="Liang H."/>
            <person name="Ren X."/>
            <person name="Shi Z."/>
            <person name="Wen M."/>
            <person name="Jian M."/>
            <person name="Yang H."/>
            <person name="Zhang G."/>
            <person name="Yang Z."/>
            <person name="Chen R."/>
            <person name="Liu S."/>
            <person name="Li J."/>
            <person name="Ma L."/>
            <person name="Liu H."/>
            <person name="Zhou Y."/>
            <person name="Zhao J."/>
            <person name="Fang X."/>
            <person name="Li G."/>
            <person name="Fang L."/>
            <person name="Li Y."/>
            <person name="Liu D."/>
            <person name="Zheng H."/>
            <person name="Zhang Y."/>
            <person name="Qin N."/>
            <person name="Li Z."/>
            <person name="Yang G."/>
            <person name="Yang S."/>
            <person name="Bolund L."/>
            <person name="Kristiansen K."/>
            <person name="Zheng H."/>
            <person name="Li S."/>
            <person name="Zhang X."/>
            <person name="Yang H."/>
            <person name="Wang J."/>
            <person name="Sun R."/>
            <person name="Zhang B."/>
            <person name="Jiang S."/>
            <person name="Wang J."/>
            <person name="Du Y."/>
            <person name="Li S."/>
        </authorList>
    </citation>
    <scope>NUCLEOTIDE SEQUENCE [LARGE SCALE GENOMIC DNA]</scope>
    <source>
        <strain evidence="19">cv. 9930</strain>
    </source>
</reference>
<dbReference type="PANTHER" id="PTHR13930:SF0">
    <property type="entry name" value="S-ADENOSYL-L-METHIONINE-DEPENDENT TRNA 4-DEMETHYLWYOSINE SYNTHASE TYW1-RELATED"/>
    <property type="match status" value="1"/>
</dbReference>
<evidence type="ECO:0000313" key="19">
    <source>
        <dbReference type="Proteomes" id="UP000029981"/>
    </source>
</evidence>
<dbReference type="CDD" id="cd01335">
    <property type="entry name" value="Radical_SAM"/>
    <property type="match status" value="1"/>
</dbReference>
<evidence type="ECO:0000259" key="16">
    <source>
        <dbReference type="PROSITE" id="PS50902"/>
    </source>
</evidence>
<reference evidence="18 19" key="3">
    <citation type="journal article" date="2010" name="BMC Genomics">
        <title>Transcriptome sequencing and comparative analysis of cucumber flowers with different sex types.</title>
        <authorList>
            <person name="Guo S."/>
            <person name="Zheng Y."/>
            <person name="Joung J.G."/>
            <person name="Liu S."/>
            <person name="Zhang Z."/>
            <person name="Crasta O.R."/>
            <person name="Sobral B.W."/>
            <person name="Xu Y."/>
            <person name="Huang S."/>
            <person name="Fei Z."/>
        </authorList>
    </citation>
    <scope>NUCLEOTIDE SEQUENCE [LARGE SCALE GENOMIC DNA]</scope>
    <source>
        <strain evidence="19">cv. 9930</strain>
    </source>
</reference>
<feature type="domain" description="Radical SAM core" evidence="17">
    <location>
        <begin position="312"/>
        <end position="555"/>
    </location>
</feature>
<feature type="domain" description="Flavodoxin-like" evidence="16">
    <location>
        <begin position="46"/>
        <end position="194"/>
    </location>
</feature>
<dbReference type="InterPro" id="IPR034556">
    <property type="entry name" value="tRNA_wybutosine-synthase"/>
</dbReference>
<dbReference type="EMBL" id="CM002923">
    <property type="protein sequence ID" value="KGN62597.1"/>
    <property type="molecule type" value="Genomic_DNA"/>
</dbReference>
<dbReference type="AlphaFoldDB" id="A0A0A0LPA4"/>
<dbReference type="InterPro" id="IPR013785">
    <property type="entry name" value="Aldolase_TIM"/>
</dbReference>
<comment type="pathway">
    <text evidence="2">tRNA modification; wybutosine-tRNA(Phe) biosynthesis.</text>
</comment>
<evidence type="ECO:0000259" key="17">
    <source>
        <dbReference type="PROSITE" id="PS51918"/>
    </source>
</evidence>
<dbReference type="InterPro" id="IPR007197">
    <property type="entry name" value="rSAM"/>
</dbReference>
<keyword evidence="5" id="KW-0004">4Fe-4S</keyword>
<keyword evidence="6" id="KW-0949">S-adenosyl-L-methionine</keyword>
<evidence type="ECO:0000256" key="12">
    <source>
        <dbReference type="ARBA" id="ARBA00023239"/>
    </source>
</evidence>
<evidence type="ECO:0000256" key="15">
    <source>
        <dbReference type="SAM" id="MobiDB-lite"/>
    </source>
</evidence>
<dbReference type="SUPFAM" id="SSF52218">
    <property type="entry name" value="Flavoproteins"/>
    <property type="match status" value="1"/>
</dbReference>
<dbReference type="SFLD" id="SFLDG01071">
    <property type="entry name" value="tRNA_wybutosine-synthesizing"/>
    <property type="match status" value="1"/>
</dbReference>
<keyword evidence="7" id="KW-0819">tRNA processing</keyword>
<evidence type="ECO:0000256" key="1">
    <source>
        <dbReference type="ARBA" id="ARBA00001966"/>
    </source>
</evidence>
<dbReference type="OMA" id="TMANIPW"/>
<evidence type="ECO:0000256" key="5">
    <source>
        <dbReference type="ARBA" id="ARBA00022485"/>
    </source>
</evidence>
<dbReference type="InterPro" id="IPR029039">
    <property type="entry name" value="Flavoprotein-like_sf"/>
</dbReference>
<dbReference type="Pfam" id="PF04055">
    <property type="entry name" value="Radical_SAM"/>
    <property type="match status" value="1"/>
</dbReference>
<dbReference type="InterPro" id="IPR001094">
    <property type="entry name" value="Flavdoxin-like"/>
</dbReference>
<evidence type="ECO:0000313" key="18">
    <source>
        <dbReference type="EMBL" id="KGN62597.1"/>
    </source>
</evidence>
<comment type="cofactor">
    <cofactor evidence="1">
        <name>[4Fe-4S] cluster</name>
        <dbReference type="ChEBI" id="CHEBI:49883"/>
    </cofactor>
</comment>
<evidence type="ECO:0000256" key="4">
    <source>
        <dbReference type="ARBA" id="ARBA00012821"/>
    </source>
</evidence>
<evidence type="ECO:0000256" key="6">
    <source>
        <dbReference type="ARBA" id="ARBA00022691"/>
    </source>
</evidence>
<comment type="similarity">
    <text evidence="3">Belongs to the TYW1 family.</text>
</comment>
<dbReference type="PRINTS" id="PR00369">
    <property type="entry name" value="FLAVODOXIN"/>
</dbReference>
<evidence type="ECO:0000256" key="14">
    <source>
        <dbReference type="ARBA" id="ARBA00049466"/>
    </source>
</evidence>